<feature type="region of interest" description="Disordered" evidence="11">
    <location>
        <begin position="585"/>
        <end position="610"/>
    </location>
</feature>
<feature type="compositionally biased region" description="Basic and acidic residues" evidence="11">
    <location>
        <begin position="756"/>
        <end position="768"/>
    </location>
</feature>
<feature type="transmembrane region" description="Helical" evidence="10">
    <location>
        <begin position="253"/>
        <end position="277"/>
    </location>
</feature>
<comment type="subcellular location">
    <subcellularLocation>
        <location evidence="1">Membrane</location>
        <topology evidence="1">Multi-pass membrane protein</topology>
    </subcellularLocation>
</comment>
<keyword evidence="8 10" id="KW-0472">Membrane</keyword>
<feature type="compositionally biased region" description="Basic and acidic residues" evidence="11">
    <location>
        <begin position="998"/>
        <end position="1024"/>
    </location>
</feature>
<dbReference type="EMBL" id="JAVRRG010000040">
    <property type="protein sequence ID" value="KAK5093678.1"/>
    <property type="molecule type" value="Genomic_DNA"/>
</dbReference>
<keyword evidence="9 10" id="KW-0275">Fatty acid biosynthesis</keyword>
<keyword evidence="13" id="KW-1185">Reference proteome</keyword>
<feature type="compositionally biased region" description="Basic and acidic residues" evidence="11">
    <location>
        <begin position="834"/>
        <end position="851"/>
    </location>
</feature>
<feature type="compositionally biased region" description="Basic and acidic residues" evidence="11">
    <location>
        <begin position="636"/>
        <end position="679"/>
    </location>
</feature>
<dbReference type="Pfam" id="PF01151">
    <property type="entry name" value="ELO"/>
    <property type="match status" value="1"/>
</dbReference>
<evidence type="ECO:0000313" key="13">
    <source>
        <dbReference type="Proteomes" id="UP001345013"/>
    </source>
</evidence>
<feature type="transmembrane region" description="Helical" evidence="10">
    <location>
        <begin position="202"/>
        <end position="223"/>
    </location>
</feature>
<evidence type="ECO:0000256" key="6">
    <source>
        <dbReference type="ARBA" id="ARBA00022989"/>
    </source>
</evidence>
<feature type="compositionally biased region" description="Basic and acidic residues" evidence="11">
    <location>
        <begin position="862"/>
        <end position="881"/>
    </location>
</feature>
<feature type="compositionally biased region" description="Basic and acidic residues" evidence="11">
    <location>
        <begin position="735"/>
        <end position="747"/>
    </location>
</feature>
<name>A0ABR0KCZ8_9EURO</name>
<protein>
    <recommendedName>
        <fullName evidence="10">Elongation of fatty acids protein</fullName>
        <ecNumber evidence="10">2.3.1.-</ecNumber>
    </recommendedName>
</protein>
<dbReference type="InterPro" id="IPR002076">
    <property type="entry name" value="ELO_fam"/>
</dbReference>
<keyword evidence="6 10" id="KW-1133">Transmembrane helix</keyword>
<evidence type="ECO:0000256" key="9">
    <source>
        <dbReference type="ARBA" id="ARBA00023160"/>
    </source>
</evidence>
<comment type="similarity">
    <text evidence="10">Belongs to the ELO family.</text>
</comment>
<evidence type="ECO:0000256" key="3">
    <source>
        <dbReference type="ARBA" id="ARBA00022679"/>
    </source>
</evidence>
<comment type="catalytic activity">
    <reaction evidence="10">
        <text>an acyl-CoA + malonyl-CoA + H(+) = a 3-oxoacyl-CoA + CO2 + CoA</text>
        <dbReference type="Rhea" id="RHEA:50252"/>
        <dbReference type="ChEBI" id="CHEBI:15378"/>
        <dbReference type="ChEBI" id="CHEBI:16526"/>
        <dbReference type="ChEBI" id="CHEBI:57287"/>
        <dbReference type="ChEBI" id="CHEBI:57384"/>
        <dbReference type="ChEBI" id="CHEBI:58342"/>
        <dbReference type="ChEBI" id="CHEBI:90726"/>
    </reaction>
    <physiologicalReaction direction="left-to-right" evidence="10">
        <dbReference type="Rhea" id="RHEA:50253"/>
    </physiologicalReaction>
</comment>
<proteinExistence type="inferred from homology"/>
<evidence type="ECO:0000256" key="11">
    <source>
        <dbReference type="SAM" id="MobiDB-lite"/>
    </source>
</evidence>
<feature type="transmembrane region" description="Helical" evidence="10">
    <location>
        <begin position="230"/>
        <end position="247"/>
    </location>
</feature>
<feature type="compositionally biased region" description="Basic and acidic residues" evidence="11">
    <location>
        <begin position="776"/>
        <end position="802"/>
    </location>
</feature>
<reference evidence="12 13" key="1">
    <citation type="submission" date="2023-08" db="EMBL/GenBank/DDBJ databases">
        <title>Black Yeasts Isolated from many extreme environments.</title>
        <authorList>
            <person name="Coleine C."/>
            <person name="Stajich J.E."/>
            <person name="Selbmann L."/>
        </authorList>
    </citation>
    <scope>NUCLEOTIDE SEQUENCE [LARGE SCALE GENOMIC DNA]</scope>
    <source>
        <strain evidence="12 13">CCFEE 5885</strain>
    </source>
</reference>
<feature type="compositionally biased region" description="Basic and acidic residues" evidence="11">
    <location>
        <begin position="596"/>
        <end position="605"/>
    </location>
</feature>
<keyword evidence="4 10" id="KW-0812">Transmembrane</keyword>
<dbReference type="Proteomes" id="UP001345013">
    <property type="component" value="Unassembled WGS sequence"/>
</dbReference>
<evidence type="ECO:0000256" key="1">
    <source>
        <dbReference type="ARBA" id="ARBA00004141"/>
    </source>
</evidence>
<evidence type="ECO:0000256" key="5">
    <source>
        <dbReference type="ARBA" id="ARBA00022832"/>
    </source>
</evidence>
<organism evidence="12 13">
    <name type="scientific">Lithohypha guttulata</name>
    <dbReference type="NCBI Taxonomy" id="1690604"/>
    <lineage>
        <taxon>Eukaryota</taxon>
        <taxon>Fungi</taxon>
        <taxon>Dikarya</taxon>
        <taxon>Ascomycota</taxon>
        <taxon>Pezizomycotina</taxon>
        <taxon>Eurotiomycetes</taxon>
        <taxon>Chaetothyriomycetidae</taxon>
        <taxon>Chaetothyriales</taxon>
        <taxon>Trichomeriaceae</taxon>
        <taxon>Lithohypha</taxon>
    </lineage>
</organism>
<evidence type="ECO:0000313" key="12">
    <source>
        <dbReference type="EMBL" id="KAK5093678.1"/>
    </source>
</evidence>
<feature type="transmembrane region" description="Helical" evidence="10">
    <location>
        <begin position="409"/>
        <end position="430"/>
    </location>
</feature>
<comment type="caution">
    <text evidence="12">The sequence shown here is derived from an EMBL/GenBank/DDBJ whole genome shotgun (WGS) entry which is preliminary data.</text>
</comment>
<keyword evidence="3 10" id="KW-0808">Transferase</keyword>
<evidence type="ECO:0000256" key="7">
    <source>
        <dbReference type="ARBA" id="ARBA00023098"/>
    </source>
</evidence>
<evidence type="ECO:0000256" key="8">
    <source>
        <dbReference type="ARBA" id="ARBA00023136"/>
    </source>
</evidence>
<dbReference type="PANTHER" id="PTHR11157:SF169">
    <property type="entry name" value="ELONGATION OF FATTY ACIDS PROTEIN"/>
    <property type="match status" value="1"/>
</dbReference>
<keyword evidence="5 10" id="KW-0276">Fatty acid metabolism</keyword>
<feature type="region of interest" description="Disordered" evidence="11">
    <location>
        <begin position="629"/>
        <end position="1024"/>
    </location>
</feature>
<feature type="compositionally biased region" description="Basic and acidic residues" evidence="11">
    <location>
        <begin position="707"/>
        <end position="727"/>
    </location>
</feature>
<sequence length="1024" mass="112144">MAFNSDAGYTAYANVKPSARLTLPPASFFKFPPSEIPQTLPPPPDHPTLAHPFTIPTDLYNATLSKFVPTTTALVYITAIVYLNRVNESRDHKPWAFSKTRLFKLMVITHNILLAVYSAWSFVGMLNTLKVSVSPPWDEAGWVGTVDSLCKVNGPRGLGSAATYNETSEAWSIANRFFHLGADGLTPEVTDVGRIWNEGLAFYGWLFYLSKFYEVIDTLIIIAKGKKSSFLQTFHHAGAMLCMWAGVRYMAAPIWLFVLANSFIHAIMYTFYLFSALGVKVPVWLKRTLTTMQISQFVVGAPFAFAHLFVEYQSPISVPYLYQLSDAASTVASSVSSAAASADYAAYAKKLLLRAAGREGLAENVLNNQGRTFGVDALHPARDMVKRYETRYREELAWTPCLDTSGQTLAIYLNVLYLLPLTWLFAQFFVKSYMQRLERRRSSTVSQKAQLAIQSTRDASKGVGRRVSEAFEDSQGGIDDLDDLAIIDEEEVKSALNDVKQAAKVAKMEVGKAASGSKKGMGRALDELKGEADRVKATAQNEFQVDLDKMKEKYESVKSGADLEKVKETYDNVKSGIVSTAQNVSKTLSTGQNENGVERHKDEKSSNNIETVTDTLQEWTGSVVESIKSAVSDNPGSDHKLEHTNGKDEPANDKSHGHDDQSAADKSEQKEPSLTKPEKEDDVSLADDADDANAINATDDTANHSAEATEKKTEDQSNAETTEKDSPEQAQNPDQEVRRNDLNDRPNAEPSTGDARAAESPRDERSTRDNASQKPHGKEVGRDVHSTSEPNKEKSSVKDTSKQDSPAQNISSEEKQVKEPESHSPKDQGASWIHVERNNDDKGTDVEKSGEQTEAAPAHAAKNGEDSGDHGATNDEADKIKGTLKSAHAKPTTQHKKGDETTNNELEESRTGPAAGSSHRGAIEEPSTGKEQPPKGGESGSKQSPNDSKHLSYADVVAEGIEDGHDSQSVEGPSTQKQDKHDNDIPKQEQDAIIADSEPVRDDIQDTENTKAKNIAEPEAPKKE</sequence>
<evidence type="ECO:0000256" key="10">
    <source>
        <dbReference type="RuleBase" id="RU361115"/>
    </source>
</evidence>
<feature type="transmembrane region" description="Helical" evidence="10">
    <location>
        <begin position="67"/>
        <end position="84"/>
    </location>
</feature>
<feature type="compositionally biased region" description="Acidic residues" evidence="11">
    <location>
        <begin position="680"/>
        <end position="691"/>
    </location>
</feature>
<feature type="compositionally biased region" description="Basic and acidic residues" evidence="11">
    <location>
        <begin position="812"/>
        <end position="826"/>
    </location>
</feature>
<gene>
    <name evidence="12" type="ORF">LTR24_004060</name>
</gene>
<keyword evidence="2 10" id="KW-0444">Lipid biosynthesis</keyword>
<evidence type="ECO:0000256" key="2">
    <source>
        <dbReference type="ARBA" id="ARBA00022516"/>
    </source>
</evidence>
<feature type="compositionally biased region" description="Polar residues" evidence="11">
    <location>
        <begin position="585"/>
        <end position="595"/>
    </location>
</feature>
<feature type="compositionally biased region" description="Basic and acidic residues" evidence="11">
    <location>
        <begin position="977"/>
        <end position="990"/>
    </location>
</feature>
<evidence type="ECO:0000256" key="4">
    <source>
        <dbReference type="ARBA" id="ARBA00022692"/>
    </source>
</evidence>
<keyword evidence="7 10" id="KW-0443">Lipid metabolism</keyword>
<accession>A0ABR0KCZ8</accession>
<feature type="transmembrane region" description="Helical" evidence="10">
    <location>
        <begin position="105"/>
        <end position="126"/>
    </location>
</feature>
<dbReference type="EC" id="2.3.1.-" evidence="10"/>
<dbReference type="PANTHER" id="PTHR11157">
    <property type="entry name" value="FATTY ACID ACYL TRANSFERASE-RELATED"/>
    <property type="match status" value="1"/>
</dbReference>